<sequence length="93" mass="10151">MPKVVVPNTPLMESDGSFGHHVAALEMADELIRAADQEIRAAADVQHVSDFRTWAKPIVDPLLTEAGADFDELYRRQEPEALNILGALAVAVE</sequence>
<name>A0A4Y9NRP7_9BRAD</name>
<protein>
    <submittedName>
        <fullName evidence="1">Uncharacterized protein</fullName>
    </submittedName>
</protein>
<comment type="caution">
    <text evidence="1">The sequence shown here is derived from an EMBL/GenBank/DDBJ whole genome shotgun (WGS) entry which is preliminary data.</text>
</comment>
<dbReference type="Proteomes" id="UP000297700">
    <property type="component" value="Unassembled WGS sequence"/>
</dbReference>
<organism evidence="1 2">
    <name type="scientific">Bradyrhizobium frederickii</name>
    <dbReference type="NCBI Taxonomy" id="2560054"/>
    <lineage>
        <taxon>Bacteria</taxon>
        <taxon>Pseudomonadati</taxon>
        <taxon>Pseudomonadota</taxon>
        <taxon>Alphaproteobacteria</taxon>
        <taxon>Hyphomicrobiales</taxon>
        <taxon>Nitrobacteraceae</taxon>
        <taxon>Bradyrhizobium</taxon>
    </lineage>
</organism>
<dbReference type="EMBL" id="SPQS01000021">
    <property type="protein sequence ID" value="TFV70484.1"/>
    <property type="molecule type" value="Genomic_DNA"/>
</dbReference>
<accession>A0A4Y9NRP7</accession>
<evidence type="ECO:0000313" key="2">
    <source>
        <dbReference type="Proteomes" id="UP000297700"/>
    </source>
</evidence>
<evidence type="ECO:0000313" key="1">
    <source>
        <dbReference type="EMBL" id="TFV70484.1"/>
    </source>
</evidence>
<proteinExistence type="predicted"/>
<dbReference type="RefSeq" id="WP_135166750.1">
    <property type="nucleotide sequence ID" value="NZ_SPQS01000021.1"/>
</dbReference>
<gene>
    <name evidence="1" type="ORF">E4K64_30325</name>
</gene>
<dbReference type="AlphaFoldDB" id="A0A4Y9NRP7"/>
<reference evidence="1 2" key="1">
    <citation type="submission" date="2019-03" db="EMBL/GenBank/DDBJ databases">
        <title>Bradyrhizobium strains diversity.</title>
        <authorList>
            <person name="Urquiaga M.C.O."/>
            <person name="Hungria M."/>
            <person name="Delamuta J.R.M."/>
            <person name="Klepa M.S."/>
        </authorList>
    </citation>
    <scope>NUCLEOTIDE SEQUENCE [LARGE SCALE GENOMIC DNA]</scope>
    <source>
        <strain evidence="1 2">CNPSo 3426</strain>
    </source>
</reference>